<keyword evidence="7 8" id="KW-0472">Membrane</keyword>
<reference evidence="11 12" key="1">
    <citation type="submission" date="2021-06" db="EMBL/GenBank/DDBJ databases">
        <authorList>
            <person name="Sun Q."/>
            <person name="Li D."/>
        </authorList>
    </citation>
    <scope>NUCLEOTIDE SEQUENCE [LARGE SCALE GENOMIC DNA]</scope>
    <source>
        <strain evidence="11 12">MSJ-11</strain>
    </source>
</reference>
<feature type="domain" description="HAMP" evidence="10">
    <location>
        <begin position="191"/>
        <end position="243"/>
    </location>
</feature>
<organism evidence="11 12">
    <name type="scientific">Clostridium mobile</name>
    <dbReference type="NCBI Taxonomy" id="2841512"/>
    <lineage>
        <taxon>Bacteria</taxon>
        <taxon>Bacillati</taxon>
        <taxon>Bacillota</taxon>
        <taxon>Clostridia</taxon>
        <taxon>Eubacteriales</taxon>
        <taxon>Clostridiaceae</taxon>
        <taxon>Clostridium</taxon>
    </lineage>
</organism>
<evidence type="ECO:0000259" key="9">
    <source>
        <dbReference type="PROSITE" id="PS50109"/>
    </source>
</evidence>
<dbReference type="PROSITE" id="PS50109">
    <property type="entry name" value="HIS_KIN"/>
    <property type="match status" value="1"/>
</dbReference>
<evidence type="ECO:0000313" key="11">
    <source>
        <dbReference type="EMBL" id="MBU5485118.1"/>
    </source>
</evidence>
<dbReference type="InterPro" id="IPR050398">
    <property type="entry name" value="HssS/ArlS-like"/>
</dbReference>
<dbReference type="InterPro" id="IPR003660">
    <property type="entry name" value="HAMP_dom"/>
</dbReference>
<keyword evidence="6 11" id="KW-0418">Kinase</keyword>
<dbReference type="RefSeq" id="WP_216439689.1">
    <property type="nucleotide sequence ID" value="NZ_JAHLQF010000003.1"/>
</dbReference>
<keyword evidence="5" id="KW-0808">Transferase</keyword>
<proteinExistence type="predicted"/>
<evidence type="ECO:0000256" key="2">
    <source>
        <dbReference type="ARBA" id="ARBA00004141"/>
    </source>
</evidence>
<evidence type="ECO:0000313" key="12">
    <source>
        <dbReference type="Proteomes" id="UP000726170"/>
    </source>
</evidence>
<keyword evidence="8" id="KW-0812">Transmembrane</keyword>
<protein>
    <recommendedName>
        <fullName evidence="3">histidine kinase</fullName>
        <ecNumber evidence="3">2.7.13.3</ecNumber>
    </recommendedName>
</protein>
<dbReference type="PANTHER" id="PTHR45528">
    <property type="entry name" value="SENSOR HISTIDINE KINASE CPXA"/>
    <property type="match status" value="1"/>
</dbReference>
<evidence type="ECO:0000256" key="7">
    <source>
        <dbReference type="ARBA" id="ARBA00023136"/>
    </source>
</evidence>
<dbReference type="Proteomes" id="UP000726170">
    <property type="component" value="Unassembled WGS sequence"/>
</dbReference>
<dbReference type="GO" id="GO:0016301">
    <property type="term" value="F:kinase activity"/>
    <property type="evidence" value="ECO:0007669"/>
    <property type="project" value="UniProtKB-KW"/>
</dbReference>
<keyword evidence="8" id="KW-1133">Transmembrane helix</keyword>
<evidence type="ECO:0000259" key="10">
    <source>
        <dbReference type="PROSITE" id="PS50885"/>
    </source>
</evidence>
<evidence type="ECO:0000256" key="5">
    <source>
        <dbReference type="ARBA" id="ARBA00022679"/>
    </source>
</evidence>
<comment type="catalytic activity">
    <reaction evidence="1">
        <text>ATP + protein L-histidine = ADP + protein N-phospho-L-histidine.</text>
        <dbReference type="EC" id="2.7.13.3"/>
    </reaction>
</comment>
<dbReference type="PANTHER" id="PTHR45528:SF10">
    <property type="entry name" value="METHYL-ACCEPTING CHEMOTAXIS PROTEIN"/>
    <property type="match status" value="1"/>
</dbReference>
<keyword evidence="4" id="KW-0597">Phosphoprotein</keyword>
<dbReference type="InterPro" id="IPR003661">
    <property type="entry name" value="HisK_dim/P_dom"/>
</dbReference>
<dbReference type="SMART" id="SM00387">
    <property type="entry name" value="HATPase_c"/>
    <property type="match status" value="1"/>
</dbReference>
<comment type="caution">
    <text evidence="11">The sequence shown here is derived from an EMBL/GenBank/DDBJ whole genome shotgun (WGS) entry which is preliminary data.</text>
</comment>
<dbReference type="InterPro" id="IPR003594">
    <property type="entry name" value="HATPase_dom"/>
</dbReference>
<evidence type="ECO:0000256" key="6">
    <source>
        <dbReference type="ARBA" id="ARBA00022777"/>
    </source>
</evidence>
<comment type="subcellular location">
    <subcellularLocation>
        <location evidence="2">Membrane</location>
        <topology evidence="2">Multi-pass membrane protein</topology>
    </subcellularLocation>
</comment>
<accession>A0ABS6EIR3</accession>
<evidence type="ECO:0000256" key="4">
    <source>
        <dbReference type="ARBA" id="ARBA00022553"/>
    </source>
</evidence>
<name>A0ABS6EIR3_9CLOT</name>
<evidence type="ECO:0000256" key="8">
    <source>
        <dbReference type="SAM" id="Phobius"/>
    </source>
</evidence>
<dbReference type="InterPro" id="IPR005467">
    <property type="entry name" value="His_kinase_dom"/>
</dbReference>
<gene>
    <name evidence="11" type="ORF">KQI86_12310</name>
</gene>
<dbReference type="EC" id="2.7.13.3" evidence="3"/>
<evidence type="ECO:0000256" key="3">
    <source>
        <dbReference type="ARBA" id="ARBA00012438"/>
    </source>
</evidence>
<dbReference type="SMART" id="SM00388">
    <property type="entry name" value="HisKA"/>
    <property type="match status" value="1"/>
</dbReference>
<keyword evidence="12" id="KW-1185">Reference proteome</keyword>
<dbReference type="SMART" id="SM00304">
    <property type="entry name" value="HAMP"/>
    <property type="match status" value="1"/>
</dbReference>
<dbReference type="EMBL" id="JAHLQF010000003">
    <property type="protein sequence ID" value="MBU5485118.1"/>
    <property type="molecule type" value="Genomic_DNA"/>
</dbReference>
<feature type="transmembrane region" description="Helical" evidence="8">
    <location>
        <begin position="167"/>
        <end position="189"/>
    </location>
</feature>
<dbReference type="Pfam" id="PF00512">
    <property type="entry name" value="HisKA"/>
    <property type="match status" value="1"/>
</dbReference>
<dbReference type="CDD" id="cd00082">
    <property type="entry name" value="HisKA"/>
    <property type="match status" value="1"/>
</dbReference>
<dbReference type="CDD" id="cd06225">
    <property type="entry name" value="HAMP"/>
    <property type="match status" value="1"/>
</dbReference>
<dbReference type="Pfam" id="PF02518">
    <property type="entry name" value="HATPase_c"/>
    <property type="match status" value="1"/>
</dbReference>
<dbReference type="PROSITE" id="PS50885">
    <property type="entry name" value="HAMP"/>
    <property type="match status" value="1"/>
</dbReference>
<dbReference type="Pfam" id="PF00672">
    <property type="entry name" value="HAMP"/>
    <property type="match status" value="1"/>
</dbReference>
<feature type="domain" description="Histidine kinase" evidence="9">
    <location>
        <begin position="265"/>
        <end position="482"/>
    </location>
</feature>
<evidence type="ECO:0000256" key="1">
    <source>
        <dbReference type="ARBA" id="ARBA00000085"/>
    </source>
</evidence>
<sequence length="483" mass="55416">MKFSIKHKISLSFVLLIFFTLIALVSYSYQILKKNNYYVINKEITETKKNLDLYIKQYFELNNMELNKISFKVEGLNLSKELGYRLGTQTVLYDSDGNIISSLPKNEILESENLLKAKDGSVAYSIINNKNKYMVSLSYPIMDNNKIIGIIQYTRDYSTLFKGSKDFISRILMFSILIFIIAVLISHLISKEITKPITELTLKSQEISRGNWDTYINIKSQDEIGKLGYSFNAMINKIKEQINIISRDRDTLKELSSQQKNFFDNVTHELKTPLTTIVGYSEILKDNGFSDKDFFDRATSRIISEGNRLNRMVIELLELSKTNSMDFSYHFDLINTSPILRQTCEEMLIKAKRYNMNINLSLEPNLMIHGNEDKIKEVFINIIDNSIKYGDVNSQIKISTSIIDNMISVVVEDKGRGISHEDLENIFNPFYRVSKNESREQGSNGLGLSIVKAILEKHNGDILIQSELKVGTKVTILIPEGKI</sequence>